<name>A0ABS0ZQK2_9ENTR</name>
<feature type="transmembrane region" description="Helical" evidence="1">
    <location>
        <begin position="196"/>
        <end position="214"/>
    </location>
</feature>
<dbReference type="RefSeq" id="WP_200034659.1">
    <property type="nucleotide sequence ID" value="NZ_JADWND010000003.1"/>
</dbReference>
<evidence type="ECO:0000313" key="3">
    <source>
        <dbReference type="Proteomes" id="UP000746649"/>
    </source>
</evidence>
<evidence type="ECO:0000313" key="2">
    <source>
        <dbReference type="EMBL" id="MBJ8381092.1"/>
    </source>
</evidence>
<keyword evidence="1" id="KW-0812">Transmembrane</keyword>
<sequence>MRLKLSPYLFLIIAFTGLFFINLFNPLMSDDYGYSLMGFDVDKHIFHYTSWSGRLLADFISPLLLSIKNKALLSAIQSVALLLLIFIICSLAKTQGREINKGLYASILSIYFISHPNFGQVNLWIVGSANYLWTALVYSSFIILLINYVYNNKLPWYAPLVALLAGCTNENISLAIIGLCLLILTWKYYNERKISYLSLLTLFFLIVGAVILLGTPGNENRLMDHSFDKWRALSLAEKISLHVFHRFPEAMAKSKLGYFIALALIANCLVVKKYRFFVFNKKPTMLLVSLVFMLMAFGSNLVMAFAPAFPSRAMSGAFVFILFSISASTYHILECKKNDNLLRVIAYALSAIAVIIYIPVFISYHAISGQNDYRLYVLKNSDKKAERTFIPEYFFKTLPSRTYLFDTWTNFPAMSTYYGFKNIESYGTAFDFSVITQKPIIGPGNLSTPLGLVGIYLYGDDVFTSSVVLIEVTENERNKAEEGDTLKISLSDVFGRNREVSIKNPNYAWVNYRFFLYGELKNIIPFGINSVTLEMLNKNNEIKYKNKYEL</sequence>
<keyword evidence="3" id="KW-1185">Reference proteome</keyword>
<gene>
    <name evidence="2" type="ORF">I6M88_08890</name>
</gene>
<dbReference type="Pfam" id="PF19528">
    <property type="entry name" value="DUF6056"/>
    <property type="match status" value="1"/>
</dbReference>
<evidence type="ECO:0000256" key="1">
    <source>
        <dbReference type="SAM" id="Phobius"/>
    </source>
</evidence>
<feature type="transmembrane region" description="Helical" evidence="1">
    <location>
        <begin position="156"/>
        <end position="184"/>
    </location>
</feature>
<dbReference type="InterPro" id="IPR045691">
    <property type="entry name" value="DUF6056"/>
</dbReference>
<feature type="transmembrane region" description="Helical" evidence="1">
    <location>
        <begin position="345"/>
        <end position="367"/>
    </location>
</feature>
<keyword evidence="1" id="KW-1133">Transmembrane helix</keyword>
<organism evidence="2 3">
    <name type="scientific">Citrobacter sedlakii</name>
    <dbReference type="NCBI Taxonomy" id="67826"/>
    <lineage>
        <taxon>Bacteria</taxon>
        <taxon>Pseudomonadati</taxon>
        <taxon>Pseudomonadota</taxon>
        <taxon>Gammaproteobacteria</taxon>
        <taxon>Enterobacterales</taxon>
        <taxon>Enterobacteriaceae</taxon>
        <taxon>Citrobacter</taxon>
        <taxon>Citrobacter freundii complex</taxon>
    </lineage>
</organism>
<dbReference type="Proteomes" id="UP000746649">
    <property type="component" value="Unassembled WGS sequence"/>
</dbReference>
<keyword evidence="1" id="KW-0472">Membrane</keyword>
<accession>A0ABS0ZQK2</accession>
<protein>
    <submittedName>
        <fullName evidence="2">Uncharacterized protein</fullName>
    </submittedName>
</protein>
<feature type="transmembrane region" description="Helical" evidence="1">
    <location>
        <begin position="130"/>
        <end position="150"/>
    </location>
</feature>
<dbReference type="EMBL" id="JADWND010000003">
    <property type="protein sequence ID" value="MBJ8381092.1"/>
    <property type="molecule type" value="Genomic_DNA"/>
</dbReference>
<feature type="transmembrane region" description="Helical" evidence="1">
    <location>
        <begin position="313"/>
        <end position="333"/>
    </location>
</feature>
<feature type="transmembrane region" description="Helical" evidence="1">
    <location>
        <begin position="72"/>
        <end position="93"/>
    </location>
</feature>
<feature type="transmembrane region" description="Helical" evidence="1">
    <location>
        <begin position="256"/>
        <end position="274"/>
    </location>
</feature>
<comment type="caution">
    <text evidence="2">The sequence shown here is derived from an EMBL/GenBank/DDBJ whole genome shotgun (WGS) entry which is preliminary data.</text>
</comment>
<reference evidence="2 3" key="1">
    <citation type="submission" date="2020-11" db="EMBL/GenBank/DDBJ databases">
        <title>Enhanced detection system for hospital associated transmission using whole genome sequencing surveillance.</title>
        <authorList>
            <person name="Harrison L.H."/>
            <person name="Van Tyne D."/>
            <person name="Marsh J.W."/>
            <person name="Griffith M.P."/>
            <person name="Snyder D.J."/>
            <person name="Cooper V.S."/>
            <person name="Mustapha M."/>
        </authorList>
    </citation>
    <scope>NUCLEOTIDE SEQUENCE [LARGE SCALE GENOMIC DNA]</scope>
    <source>
        <strain evidence="2 3">CB00117</strain>
    </source>
</reference>
<proteinExistence type="predicted"/>
<feature type="transmembrane region" description="Helical" evidence="1">
    <location>
        <begin position="286"/>
        <end position="307"/>
    </location>
</feature>
<feature type="transmembrane region" description="Helical" evidence="1">
    <location>
        <begin position="7"/>
        <end position="25"/>
    </location>
</feature>